<dbReference type="EMBL" id="CP002343">
    <property type="protein sequence ID" value="ADU47395.1"/>
    <property type="molecule type" value="Genomic_DNA"/>
</dbReference>
<keyword evidence="3" id="KW-1185">Reference proteome</keyword>
<dbReference type="CDD" id="cd05289">
    <property type="entry name" value="MDR_like_2"/>
    <property type="match status" value="1"/>
</dbReference>
<evidence type="ECO:0000259" key="1">
    <source>
        <dbReference type="SMART" id="SM00829"/>
    </source>
</evidence>
<name>E6SC51_INTC7</name>
<dbReference type="InterPro" id="IPR013154">
    <property type="entry name" value="ADH-like_N"/>
</dbReference>
<dbReference type="HOGENOM" id="CLU_026673_3_3_11"/>
<dbReference type="SUPFAM" id="SSF51735">
    <property type="entry name" value="NAD(P)-binding Rossmann-fold domains"/>
    <property type="match status" value="1"/>
</dbReference>
<feature type="domain" description="Enoyl reductase (ER)" evidence="1">
    <location>
        <begin position="10"/>
        <end position="328"/>
    </location>
</feature>
<gene>
    <name evidence="2" type="ordered locus">Intca_0866</name>
</gene>
<protein>
    <submittedName>
        <fullName evidence="2">Alcohol dehydrogenase zinc-binding domain protein</fullName>
    </submittedName>
</protein>
<dbReference type="Pfam" id="PF08240">
    <property type="entry name" value="ADH_N"/>
    <property type="match status" value="1"/>
</dbReference>
<dbReference type="RefSeq" id="WP_013491714.1">
    <property type="nucleotide sequence ID" value="NC_014830.1"/>
</dbReference>
<dbReference type="Gene3D" id="3.90.180.10">
    <property type="entry name" value="Medium-chain alcohol dehydrogenases, catalytic domain"/>
    <property type="match status" value="1"/>
</dbReference>
<dbReference type="InterPro" id="IPR036291">
    <property type="entry name" value="NAD(P)-bd_dom_sf"/>
</dbReference>
<dbReference type="Pfam" id="PF13602">
    <property type="entry name" value="ADH_zinc_N_2"/>
    <property type="match status" value="1"/>
</dbReference>
<dbReference type="Proteomes" id="UP000008914">
    <property type="component" value="Chromosome"/>
</dbReference>
<dbReference type="SMART" id="SM00829">
    <property type="entry name" value="PKS_ER"/>
    <property type="match status" value="1"/>
</dbReference>
<evidence type="ECO:0000313" key="2">
    <source>
        <dbReference type="EMBL" id="ADU47395.1"/>
    </source>
</evidence>
<organism evidence="2 3">
    <name type="scientific">Intrasporangium calvum (strain ATCC 23552 / DSM 43043 / JCM 3097 / NBRC 12989 / NCIMB 10167 / NRRL B-3866 / 7 KIP)</name>
    <dbReference type="NCBI Taxonomy" id="710696"/>
    <lineage>
        <taxon>Bacteria</taxon>
        <taxon>Bacillati</taxon>
        <taxon>Actinomycetota</taxon>
        <taxon>Actinomycetes</taxon>
        <taxon>Micrococcales</taxon>
        <taxon>Intrasporangiaceae</taxon>
        <taxon>Intrasporangium</taxon>
    </lineage>
</organism>
<dbReference type="GO" id="GO:0016491">
    <property type="term" value="F:oxidoreductase activity"/>
    <property type="evidence" value="ECO:0007669"/>
    <property type="project" value="InterPro"/>
</dbReference>
<evidence type="ECO:0000313" key="3">
    <source>
        <dbReference type="Proteomes" id="UP000008914"/>
    </source>
</evidence>
<sequence length="330" mass="35344">MKAFVVDHYGRDGLREADVATPSVGPRDVLVDVRAASVNPLDLMVRNGEFKQLLSYPRPFILGHDVAGTVTEVGPDVRSFTVGDEIWARPRDHRIGTFAQSIAIDAADIALKPASLSFAEAAAVPLVALAAWQALVDVAQVRPGQRVLVHAGAGGLGSTVIQLAHFLGAHVATTARGTDVEMLTGLGADEVVDFTTTDFADVLRDYDVVLDSLGTDSLNKSMTVVKPGGLVISVAGPPDPAFATQLGKPLFKPVMALLSRKVRRRARRLGVRYSFLFMHADGTQLATLARLYEAGDLRPVLDRTFSFDQTLEAIAYVDQGKAHGKVVVTH</sequence>
<dbReference type="KEGG" id="ica:Intca_0866"/>
<accession>E6SC51</accession>
<dbReference type="Gene3D" id="3.40.50.720">
    <property type="entry name" value="NAD(P)-binding Rossmann-like Domain"/>
    <property type="match status" value="1"/>
</dbReference>
<dbReference type="InterPro" id="IPR011032">
    <property type="entry name" value="GroES-like_sf"/>
</dbReference>
<dbReference type="PANTHER" id="PTHR11695:SF294">
    <property type="entry name" value="RETICULON-4-INTERACTING PROTEIN 1, MITOCHONDRIAL"/>
    <property type="match status" value="1"/>
</dbReference>
<proteinExistence type="predicted"/>
<dbReference type="PANTHER" id="PTHR11695">
    <property type="entry name" value="ALCOHOL DEHYDROGENASE RELATED"/>
    <property type="match status" value="1"/>
</dbReference>
<dbReference type="SUPFAM" id="SSF50129">
    <property type="entry name" value="GroES-like"/>
    <property type="match status" value="1"/>
</dbReference>
<dbReference type="OrthoDB" id="4190732at2"/>
<dbReference type="InterPro" id="IPR050700">
    <property type="entry name" value="YIM1/Zinc_Alcohol_DH_Fams"/>
</dbReference>
<dbReference type="AlphaFoldDB" id="E6SC51"/>
<dbReference type="InterPro" id="IPR020843">
    <property type="entry name" value="ER"/>
</dbReference>
<reference evidence="2 3" key="1">
    <citation type="journal article" date="2010" name="Stand. Genomic Sci.">
        <title>Complete genome sequence of Intrasporangium calvum type strain (7 KIP).</title>
        <authorList>
            <person name="Del Rio T.G."/>
            <person name="Chertkov O."/>
            <person name="Yasawong M."/>
            <person name="Lucas S."/>
            <person name="Deshpande S."/>
            <person name="Cheng J.F."/>
            <person name="Detter C."/>
            <person name="Tapia R."/>
            <person name="Han C."/>
            <person name="Goodwin L."/>
            <person name="Pitluck S."/>
            <person name="Liolios K."/>
            <person name="Ivanova N."/>
            <person name="Mavromatis K."/>
            <person name="Pati A."/>
            <person name="Chen A."/>
            <person name="Palaniappan K."/>
            <person name="Land M."/>
            <person name="Hauser L."/>
            <person name="Chang Y.J."/>
            <person name="Jeffries C.D."/>
            <person name="Rohde M."/>
            <person name="Pukall R."/>
            <person name="Sikorski J."/>
            <person name="Goker M."/>
            <person name="Woyke T."/>
            <person name="Bristow J."/>
            <person name="Eisen J.A."/>
            <person name="Markowitz V."/>
            <person name="Hugenholtz P."/>
            <person name="Kyrpides N.C."/>
            <person name="Klenk H.P."/>
            <person name="Lapidus A."/>
        </authorList>
    </citation>
    <scope>NUCLEOTIDE SEQUENCE [LARGE SCALE GENOMIC DNA]</scope>
    <source>
        <strain evidence="3">ATCC 23552 / DSM 43043 / JCM 3097 / NBRC 12989 / 7 KIP</strain>
    </source>
</reference>
<dbReference type="eggNOG" id="COG0604">
    <property type="taxonomic scope" value="Bacteria"/>
</dbReference>